<feature type="region of interest" description="Disordered" evidence="1">
    <location>
        <begin position="1"/>
        <end position="58"/>
    </location>
</feature>
<comment type="caution">
    <text evidence="2">The sequence shown here is derived from an EMBL/GenBank/DDBJ whole genome shotgun (WGS) entry which is preliminary data.</text>
</comment>
<dbReference type="OrthoDB" id="4085451at2759"/>
<organism evidence="2 3">
    <name type="scientific">Rhodotorula mucilaginosa</name>
    <name type="common">Yeast</name>
    <name type="synonym">Rhodotorula rubra</name>
    <dbReference type="NCBI Taxonomy" id="5537"/>
    <lineage>
        <taxon>Eukaryota</taxon>
        <taxon>Fungi</taxon>
        <taxon>Dikarya</taxon>
        <taxon>Basidiomycota</taxon>
        <taxon>Pucciniomycotina</taxon>
        <taxon>Microbotryomycetes</taxon>
        <taxon>Sporidiobolales</taxon>
        <taxon>Sporidiobolaceae</taxon>
        <taxon>Rhodotorula</taxon>
    </lineage>
</organism>
<feature type="region of interest" description="Disordered" evidence="1">
    <location>
        <begin position="167"/>
        <end position="198"/>
    </location>
</feature>
<reference evidence="2 3" key="1">
    <citation type="submission" date="2020-11" db="EMBL/GenBank/DDBJ databases">
        <title>Kefir isolates.</title>
        <authorList>
            <person name="Marcisauskas S."/>
            <person name="Kim Y."/>
            <person name="Blasche S."/>
        </authorList>
    </citation>
    <scope>NUCLEOTIDE SEQUENCE [LARGE SCALE GENOMIC DNA]</scope>
    <source>
        <strain evidence="2 3">KR</strain>
    </source>
</reference>
<dbReference type="EMBL" id="PUHQ01000007">
    <property type="protein sequence ID" value="KAG0665813.1"/>
    <property type="molecule type" value="Genomic_DNA"/>
</dbReference>
<evidence type="ECO:0000313" key="2">
    <source>
        <dbReference type="EMBL" id="KAG0665813.1"/>
    </source>
</evidence>
<accession>A0A9P6W8S1</accession>
<gene>
    <name evidence="2" type="ORF">C6P46_005907</name>
</gene>
<evidence type="ECO:0000256" key="1">
    <source>
        <dbReference type="SAM" id="MobiDB-lite"/>
    </source>
</evidence>
<dbReference type="Proteomes" id="UP000777482">
    <property type="component" value="Unassembled WGS sequence"/>
</dbReference>
<proteinExistence type="predicted"/>
<protein>
    <submittedName>
        <fullName evidence="2">Uncharacterized protein</fullName>
    </submittedName>
</protein>
<feature type="compositionally biased region" description="Low complexity" evidence="1">
    <location>
        <begin position="1"/>
        <end position="23"/>
    </location>
</feature>
<sequence>MGAGASKQAAKATSSRAAAAAQKPLPQRVSGARPPPPSQAAQQPKASETKSYAIRRESEDPDFARKLAALGQVKVPTPGSAFMPRQDNAMLGILAERQRVEEIAEQTPLSKVRNVLSAGTLAHLFDERKACKTQAELDELSREFGMDPEIVERLAKHLNSPSISKIALPTKDANDTPKQLAQWVDPPLRAPEQPRLSA</sequence>
<evidence type="ECO:0000313" key="3">
    <source>
        <dbReference type="Proteomes" id="UP000777482"/>
    </source>
</evidence>
<keyword evidence="3" id="KW-1185">Reference proteome</keyword>
<dbReference type="AlphaFoldDB" id="A0A9P6W8S1"/>
<name>A0A9P6W8S1_RHOMI</name>